<evidence type="ECO:0000256" key="2">
    <source>
        <dbReference type="SAM" id="Phobius"/>
    </source>
</evidence>
<feature type="transmembrane region" description="Helical" evidence="2">
    <location>
        <begin position="253"/>
        <end position="277"/>
    </location>
</feature>
<organism evidence="3 4">
    <name type="scientific">Sistotremastrum suecicum HHB10207 ss-3</name>
    <dbReference type="NCBI Taxonomy" id="1314776"/>
    <lineage>
        <taxon>Eukaryota</taxon>
        <taxon>Fungi</taxon>
        <taxon>Dikarya</taxon>
        <taxon>Basidiomycota</taxon>
        <taxon>Agaricomycotina</taxon>
        <taxon>Agaricomycetes</taxon>
        <taxon>Sistotremastrales</taxon>
        <taxon>Sistotremastraceae</taxon>
        <taxon>Sistotremastrum</taxon>
    </lineage>
</organism>
<dbReference type="Proteomes" id="UP000076798">
    <property type="component" value="Unassembled WGS sequence"/>
</dbReference>
<dbReference type="AlphaFoldDB" id="A0A166ANL2"/>
<feature type="transmembrane region" description="Helical" evidence="2">
    <location>
        <begin position="227"/>
        <end position="247"/>
    </location>
</feature>
<feature type="region of interest" description="Disordered" evidence="1">
    <location>
        <begin position="1"/>
        <end position="36"/>
    </location>
</feature>
<keyword evidence="2" id="KW-0472">Membrane</keyword>
<dbReference type="EMBL" id="KV428137">
    <property type="protein sequence ID" value="KZT35515.1"/>
    <property type="molecule type" value="Genomic_DNA"/>
</dbReference>
<evidence type="ECO:0000313" key="4">
    <source>
        <dbReference type="Proteomes" id="UP000076798"/>
    </source>
</evidence>
<evidence type="ECO:0000256" key="1">
    <source>
        <dbReference type="SAM" id="MobiDB-lite"/>
    </source>
</evidence>
<keyword evidence="2" id="KW-0812">Transmembrane</keyword>
<keyword evidence="2" id="KW-1133">Transmembrane helix</keyword>
<accession>A0A166ANL2</accession>
<keyword evidence="4" id="KW-1185">Reference proteome</keyword>
<gene>
    <name evidence="3" type="ORF">SISSUDRAFT_1051320</name>
</gene>
<reference evidence="3 4" key="1">
    <citation type="journal article" date="2016" name="Mol. Biol. Evol.">
        <title>Comparative Genomics of Early-Diverging Mushroom-Forming Fungi Provides Insights into the Origins of Lignocellulose Decay Capabilities.</title>
        <authorList>
            <person name="Nagy L.G."/>
            <person name="Riley R."/>
            <person name="Tritt A."/>
            <person name="Adam C."/>
            <person name="Daum C."/>
            <person name="Floudas D."/>
            <person name="Sun H."/>
            <person name="Yadav J.S."/>
            <person name="Pangilinan J."/>
            <person name="Larsson K.H."/>
            <person name="Matsuura K."/>
            <person name="Barry K."/>
            <person name="Labutti K."/>
            <person name="Kuo R."/>
            <person name="Ohm R.A."/>
            <person name="Bhattacharya S.S."/>
            <person name="Shirouzu T."/>
            <person name="Yoshinaga Y."/>
            <person name="Martin F.M."/>
            <person name="Grigoriev I.V."/>
            <person name="Hibbett D.S."/>
        </authorList>
    </citation>
    <scope>NUCLEOTIDE SEQUENCE [LARGE SCALE GENOMIC DNA]</scope>
    <source>
        <strain evidence="3 4">HHB10207 ss-3</strain>
    </source>
</reference>
<feature type="compositionally biased region" description="Polar residues" evidence="1">
    <location>
        <begin position="1"/>
        <end position="10"/>
    </location>
</feature>
<name>A0A166ANL2_9AGAM</name>
<evidence type="ECO:0000313" key="3">
    <source>
        <dbReference type="EMBL" id="KZT35515.1"/>
    </source>
</evidence>
<proteinExistence type="predicted"/>
<sequence length="300" mass="33015">MTSLPTTQLPASLEEPQALPQESVDLAGPPTSSQMVPMSVRAPLQAPASASAISLSNEMPLETEVGVPLSPEQFAHLLYIERNARSSELDESIPIHAFTFVESVPRRSHRRAILPSHHGEAYDKDSIPFHLLEVFICTCIHVVIYYRAPSLSDAEDGQFAKFSKFAMALGPMLSVAGILIERFCDSGPPRAPRTAEDEIRDLLYRRGPSSQPRNVLDVNPLSLHIRVTLPFILFSSGIVASLVGLVFRYLALSYIAAAFILAVITTVCSAVWIVGAVDRMVLFFRMTRESRLRADLARSD</sequence>
<protein>
    <submittedName>
        <fullName evidence="3">Uncharacterized protein</fullName>
    </submittedName>
</protein>